<protein>
    <submittedName>
        <fullName evidence="1">Uncharacterized protein</fullName>
    </submittedName>
</protein>
<dbReference type="Proteomes" id="UP000075886">
    <property type="component" value="Unassembled WGS sequence"/>
</dbReference>
<proteinExistence type="predicted"/>
<name>A0A182PZP3_9DIPT</name>
<evidence type="ECO:0000313" key="1">
    <source>
        <dbReference type="EnsemblMetazoa" id="AFAF000177-PA"/>
    </source>
</evidence>
<dbReference type="AlphaFoldDB" id="A0A182PZP3"/>
<dbReference type="EMBL" id="AXCN02002212">
    <property type="status" value="NOT_ANNOTATED_CDS"/>
    <property type="molecule type" value="Genomic_DNA"/>
</dbReference>
<organism evidence="1 2">
    <name type="scientific">Anopheles farauti</name>
    <dbReference type="NCBI Taxonomy" id="69004"/>
    <lineage>
        <taxon>Eukaryota</taxon>
        <taxon>Metazoa</taxon>
        <taxon>Ecdysozoa</taxon>
        <taxon>Arthropoda</taxon>
        <taxon>Hexapoda</taxon>
        <taxon>Insecta</taxon>
        <taxon>Pterygota</taxon>
        <taxon>Neoptera</taxon>
        <taxon>Endopterygota</taxon>
        <taxon>Diptera</taxon>
        <taxon>Nematocera</taxon>
        <taxon>Culicoidea</taxon>
        <taxon>Culicidae</taxon>
        <taxon>Anophelinae</taxon>
        <taxon>Anopheles</taxon>
    </lineage>
</organism>
<reference evidence="2" key="1">
    <citation type="submission" date="2014-01" db="EMBL/GenBank/DDBJ databases">
        <title>The Genome Sequence of Anopheles farauti FAR1 (V2).</title>
        <authorList>
            <consortium name="The Broad Institute Genomics Platform"/>
            <person name="Neafsey D.E."/>
            <person name="Besansky N."/>
            <person name="Howell P."/>
            <person name="Walton C."/>
            <person name="Young S.K."/>
            <person name="Zeng Q."/>
            <person name="Gargeya S."/>
            <person name="Fitzgerald M."/>
            <person name="Haas B."/>
            <person name="Abouelleil A."/>
            <person name="Allen A.W."/>
            <person name="Alvarado L."/>
            <person name="Arachchi H.M."/>
            <person name="Berlin A.M."/>
            <person name="Chapman S.B."/>
            <person name="Gainer-Dewar J."/>
            <person name="Goldberg J."/>
            <person name="Griggs A."/>
            <person name="Gujja S."/>
            <person name="Hansen M."/>
            <person name="Howarth C."/>
            <person name="Imamovic A."/>
            <person name="Ireland A."/>
            <person name="Larimer J."/>
            <person name="McCowan C."/>
            <person name="Murphy C."/>
            <person name="Pearson M."/>
            <person name="Poon T.W."/>
            <person name="Priest M."/>
            <person name="Roberts A."/>
            <person name="Saif S."/>
            <person name="Shea T."/>
            <person name="Sisk P."/>
            <person name="Sykes S."/>
            <person name="Wortman J."/>
            <person name="Nusbaum C."/>
            <person name="Birren B."/>
        </authorList>
    </citation>
    <scope>NUCLEOTIDE SEQUENCE [LARGE SCALE GENOMIC DNA]</scope>
    <source>
        <strain evidence="2">FAR1</strain>
    </source>
</reference>
<dbReference type="EnsemblMetazoa" id="AFAF000177-RA">
    <property type="protein sequence ID" value="AFAF000177-PA"/>
    <property type="gene ID" value="AFAF000177"/>
</dbReference>
<sequence length="175" mass="19553">MPQRRGRKPPKQDHSVYVQQLFQDFLSRNNGRLAAAPQCDTRTNFFQPEPVNVPEQRKKPGIFDRAVYARFERDNNGGFMRQEPTIGAKTGLMRWIDHQRNQRMPQNQVHKSLRTDDYLNLPAPPIVGAFPAVGVGTPPFAIESPLLEGKPSPPPADIGDCAAIDAVAAERPTDD</sequence>
<evidence type="ECO:0000313" key="2">
    <source>
        <dbReference type="Proteomes" id="UP000075886"/>
    </source>
</evidence>
<keyword evidence="2" id="KW-1185">Reference proteome</keyword>
<reference evidence="1" key="2">
    <citation type="submission" date="2020-05" db="UniProtKB">
        <authorList>
            <consortium name="EnsemblMetazoa"/>
        </authorList>
    </citation>
    <scope>IDENTIFICATION</scope>
    <source>
        <strain evidence="1">FAR1</strain>
    </source>
</reference>
<dbReference type="VEuPathDB" id="VectorBase:AFAF000177"/>
<accession>A0A182PZP3</accession>